<reference evidence="2" key="1">
    <citation type="submission" date="2017-09" db="EMBL/GenBank/DDBJ databases">
        <title>Depth-based differentiation of microbial function through sediment-hosted aquifers and enrichment of novel symbionts in the deep terrestrial subsurface.</title>
        <authorList>
            <person name="Probst A.J."/>
            <person name="Ladd B."/>
            <person name="Jarett J.K."/>
            <person name="Geller-Mcgrath D.E."/>
            <person name="Sieber C.M.K."/>
            <person name="Emerson J.B."/>
            <person name="Anantharaman K."/>
            <person name="Thomas B.C."/>
            <person name="Malmstrom R."/>
            <person name="Stieglmeier M."/>
            <person name="Klingl A."/>
            <person name="Woyke T."/>
            <person name="Ryan C.M."/>
            <person name="Banfield J.F."/>
        </authorList>
    </citation>
    <scope>NUCLEOTIDE SEQUENCE [LARGE SCALE GENOMIC DNA]</scope>
</reference>
<evidence type="ECO:0008006" key="3">
    <source>
        <dbReference type="Google" id="ProtNLM"/>
    </source>
</evidence>
<name>A0A2M6YQT2_9BACT</name>
<comment type="caution">
    <text evidence="1">The sequence shown here is derived from an EMBL/GenBank/DDBJ whole genome shotgun (WGS) entry which is preliminary data.</text>
</comment>
<protein>
    <recommendedName>
        <fullName evidence="3">Aminoglycoside phosphotransferase domain-containing protein</fullName>
    </recommendedName>
</protein>
<dbReference type="InterPro" id="IPR011009">
    <property type="entry name" value="Kinase-like_dom_sf"/>
</dbReference>
<organism evidence="1 2">
    <name type="scientific">Candidatus Shapirobacteria bacterium CG07_land_8_20_14_0_80_39_18</name>
    <dbReference type="NCBI Taxonomy" id="1974882"/>
    <lineage>
        <taxon>Bacteria</taxon>
        <taxon>Candidatus Shapironibacteriota</taxon>
    </lineage>
</organism>
<dbReference type="EMBL" id="PEWZ01000131">
    <property type="protein sequence ID" value="PIU33717.1"/>
    <property type="molecule type" value="Genomic_DNA"/>
</dbReference>
<dbReference type="GO" id="GO:0004672">
    <property type="term" value="F:protein kinase activity"/>
    <property type="evidence" value="ECO:0007669"/>
    <property type="project" value="InterPro"/>
</dbReference>
<evidence type="ECO:0000313" key="1">
    <source>
        <dbReference type="EMBL" id="PIU33717.1"/>
    </source>
</evidence>
<dbReference type="AlphaFoldDB" id="A0A2M6YQT2"/>
<dbReference type="Proteomes" id="UP000229502">
    <property type="component" value="Unassembled WGS sequence"/>
</dbReference>
<evidence type="ECO:0000313" key="2">
    <source>
        <dbReference type="Proteomes" id="UP000229502"/>
    </source>
</evidence>
<dbReference type="SUPFAM" id="SSF56112">
    <property type="entry name" value="Protein kinase-like (PK-like)"/>
    <property type="match status" value="1"/>
</dbReference>
<proteinExistence type="predicted"/>
<dbReference type="Gene3D" id="3.90.1200.10">
    <property type="match status" value="1"/>
</dbReference>
<dbReference type="Pfam" id="PF01633">
    <property type="entry name" value="Choline_kinase"/>
    <property type="match status" value="1"/>
</dbReference>
<sequence>MKKNFRNFLSGSKRISPNMAQIYVDYPHRNTTIIKQGEKWVFKEVNNKKIQEIEYEVQKMLYPTQNVPLCKDYCNDGYWEEFIFGDQINQLSLTSKNIKSIARALREIHSYPIYTSVRNLLTTPLVKKGKYLPLKVYSLITQDYQNFVSKYVDTQKIETYAERLDFKLKEIPYDLSIIHGDLSGNNVIIDRENRVKIIDWTDCRIDIGACDVVQFFYHTNIDLKLRNDFLVEYNSPLCFELMFKIQLIFLQLYDFINEYRKTTIVNHTLVEKINNSLDLLQ</sequence>
<accession>A0A2M6YQT2</accession>
<dbReference type="PROSITE" id="PS00109">
    <property type="entry name" value="PROTEIN_KINASE_TYR"/>
    <property type="match status" value="1"/>
</dbReference>
<gene>
    <name evidence="1" type="ORF">COT03_02735</name>
</gene>
<dbReference type="InterPro" id="IPR008266">
    <property type="entry name" value="Tyr_kinase_AS"/>
</dbReference>